<feature type="domain" description="NADP-dependent oxidoreductase" evidence="2">
    <location>
        <begin position="16"/>
        <end position="317"/>
    </location>
</feature>
<dbReference type="GO" id="GO:0016491">
    <property type="term" value="F:oxidoreductase activity"/>
    <property type="evidence" value="ECO:0007669"/>
    <property type="project" value="UniProtKB-KW"/>
</dbReference>
<dbReference type="InterPro" id="IPR018170">
    <property type="entry name" value="Aldo/ket_reductase_CS"/>
</dbReference>
<dbReference type="PRINTS" id="PR00069">
    <property type="entry name" value="ALDKETRDTASE"/>
</dbReference>
<dbReference type="InterPro" id="IPR050523">
    <property type="entry name" value="AKR_Detox_Biosynth"/>
</dbReference>
<dbReference type="EMBL" id="LIZX01000109">
    <property type="protein sequence ID" value="KPJ65590.1"/>
    <property type="molecule type" value="Genomic_DNA"/>
</dbReference>
<name>A0A0S7XT40_UNCSA</name>
<dbReference type="SUPFAM" id="SSF51430">
    <property type="entry name" value="NAD(P)-linked oxidoreductase"/>
    <property type="match status" value="1"/>
</dbReference>
<evidence type="ECO:0000313" key="3">
    <source>
        <dbReference type="EMBL" id="KPJ65590.1"/>
    </source>
</evidence>
<dbReference type="CDD" id="cd19093">
    <property type="entry name" value="AKR_AtPLR-like"/>
    <property type="match status" value="1"/>
</dbReference>
<evidence type="ECO:0000313" key="4">
    <source>
        <dbReference type="Proteomes" id="UP000051861"/>
    </source>
</evidence>
<organism evidence="3 4">
    <name type="scientific">candidate division WOR-1 bacterium DG_54_3</name>
    <dbReference type="NCBI Taxonomy" id="1703775"/>
    <lineage>
        <taxon>Bacteria</taxon>
        <taxon>Bacillati</taxon>
        <taxon>Saganbacteria</taxon>
    </lineage>
</organism>
<dbReference type="InterPro" id="IPR036812">
    <property type="entry name" value="NAD(P)_OxRdtase_dom_sf"/>
</dbReference>
<comment type="caution">
    <text evidence="3">The sequence shown here is derived from an EMBL/GenBank/DDBJ whole genome shotgun (WGS) entry which is preliminary data.</text>
</comment>
<dbReference type="Pfam" id="PF00248">
    <property type="entry name" value="Aldo_ket_red"/>
    <property type="match status" value="1"/>
</dbReference>
<protein>
    <submittedName>
        <fullName evidence="3">Aldo/keto reductase</fullName>
    </submittedName>
</protein>
<dbReference type="PROSITE" id="PS00062">
    <property type="entry name" value="ALDOKETO_REDUCTASE_2"/>
    <property type="match status" value="1"/>
</dbReference>
<sequence>MLPLRKLGKSDLMVSPIGLGCWQFSKGKGLGGHYWPALQDEEIEQIVRLSLEGGVNWFDTAESYGMGESEKALSLALQKIGKSAEEVIIATKWMPFLRTAKSITKTIDMRIHHLSSYHLDLYQIHHPLSFSSVETEMKAMIELVKNKKIRFIGLSNYSAKKMRTAQEELSKHGLNLISNQVRYSLLNRKIETNGILNTALELGVSIIAYSPLAQGLLSGKFHDSPDRRQPYGYRKYMSAFKPKGLEKTRPVINAVKGLAEKHQVTPSQIALNWVIQFQGDTVVAIPGATKPEQAKDNVGAMRFKLTQDELDYLDEVSRAFRN</sequence>
<dbReference type="PANTHER" id="PTHR43364">
    <property type="entry name" value="NADH-SPECIFIC METHYLGLYOXAL REDUCTASE-RELATED"/>
    <property type="match status" value="1"/>
</dbReference>
<evidence type="ECO:0000256" key="1">
    <source>
        <dbReference type="ARBA" id="ARBA00023002"/>
    </source>
</evidence>
<dbReference type="InterPro" id="IPR023210">
    <property type="entry name" value="NADP_OxRdtase_dom"/>
</dbReference>
<accession>A0A0S7XT40</accession>
<gene>
    <name evidence="3" type="ORF">AMJ44_09830</name>
</gene>
<dbReference type="AlphaFoldDB" id="A0A0S7XT40"/>
<reference evidence="3 4" key="1">
    <citation type="journal article" date="2015" name="Microbiome">
        <title>Genomic resolution of linkages in carbon, nitrogen, and sulfur cycling among widespread estuary sediment bacteria.</title>
        <authorList>
            <person name="Baker B.J."/>
            <person name="Lazar C.S."/>
            <person name="Teske A.P."/>
            <person name="Dick G.J."/>
        </authorList>
    </citation>
    <scope>NUCLEOTIDE SEQUENCE [LARGE SCALE GENOMIC DNA]</scope>
    <source>
        <strain evidence="3">DG_54_3</strain>
    </source>
</reference>
<evidence type="ECO:0000259" key="2">
    <source>
        <dbReference type="Pfam" id="PF00248"/>
    </source>
</evidence>
<dbReference type="PATRIC" id="fig|1703775.3.peg.491"/>
<proteinExistence type="predicted"/>
<keyword evidence="1" id="KW-0560">Oxidoreductase</keyword>
<dbReference type="Gene3D" id="3.20.20.100">
    <property type="entry name" value="NADP-dependent oxidoreductase domain"/>
    <property type="match status" value="1"/>
</dbReference>
<dbReference type="Proteomes" id="UP000051861">
    <property type="component" value="Unassembled WGS sequence"/>
</dbReference>
<dbReference type="InterPro" id="IPR020471">
    <property type="entry name" value="AKR"/>
</dbReference>
<dbReference type="PANTHER" id="PTHR43364:SF4">
    <property type="entry name" value="NAD(P)-LINKED OXIDOREDUCTASE SUPERFAMILY PROTEIN"/>
    <property type="match status" value="1"/>
</dbReference>